<dbReference type="InterPro" id="IPR010998">
    <property type="entry name" value="Integrase_recombinase_N"/>
</dbReference>
<evidence type="ECO:0000256" key="3">
    <source>
        <dbReference type="ARBA" id="ARBA00023125"/>
    </source>
</evidence>
<dbReference type="AlphaFoldDB" id="K8PFU5"/>
<dbReference type="Proteomes" id="UP000001095">
    <property type="component" value="Unassembled WGS sequence"/>
</dbReference>
<keyword evidence="7" id="KW-1185">Reference proteome</keyword>
<dbReference type="RefSeq" id="WP_002711733.1">
    <property type="nucleotide sequence ID" value="NZ_KB375281.1"/>
</dbReference>
<sequence>MSSPAKKKSRPRGLTDERVAALKPVAGRSLVVNDTQRGLYLNISGGQRKVTKTWRVRHREHGCTSSFKLGHFPAMDVAAAREAAHQFLKNPQAALNPVTVVSNDDTTNAVAKNFMKRWVESKNLKSRDEIQRMLDKYVLPVWGERNFKDINRRDVSKLLDSIEDSVAARAKRNNKKVWNGKRQADMVLAIIRKMANWYMTTDHDFVSPIVRGMNRSENTPRQRVLTKDEIRAIWTEAKEFGVYGALVRMLLLTGQRKEKVSMMRYSDIVDGVWTIPPNEYAKEKGNIGRVKLPQLALDIIEELIPVAGNPYVFPARRGKGPFNTWSESKAKFEQRLHRRAPDMDHWTVHDIRRTARTLMSEAKVSDQTAERAIGHKVVGIQRVYNLYDYEDEKSAALEQLAKLILKIVTANRHVRKPRRIQRPVTAQPTSH</sequence>
<evidence type="ECO:0000256" key="2">
    <source>
        <dbReference type="ARBA" id="ARBA00022908"/>
    </source>
</evidence>
<comment type="caution">
    <text evidence="6">The sequence shown here is derived from an EMBL/GenBank/DDBJ whole genome shotgun (WGS) entry which is preliminary data.</text>
</comment>
<protein>
    <recommendedName>
        <fullName evidence="5">Tyr recombinase domain-containing protein</fullName>
    </recommendedName>
</protein>
<accession>K8PFU5</accession>
<evidence type="ECO:0000256" key="4">
    <source>
        <dbReference type="ARBA" id="ARBA00023172"/>
    </source>
</evidence>
<evidence type="ECO:0000313" key="6">
    <source>
        <dbReference type="EMBL" id="EKS40416.1"/>
    </source>
</evidence>
<keyword evidence="4" id="KW-0233">DNA recombination</keyword>
<dbReference type="Pfam" id="PF00589">
    <property type="entry name" value="Phage_integrase"/>
    <property type="match status" value="1"/>
</dbReference>
<dbReference type="InterPro" id="IPR002104">
    <property type="entry name" value="Integrase_catalytic"/>
</dbReference>
<evidence type="ECO:0000259" key="5">
    <source>
        <dbReference type="PROSITE" id="PS51898"/>
    </source>
</evidence>
<dbReference type="Pfam" id="PF13356">
    <property type="entry name" value="Arm-DNA-bind_3"/>
    <property type="match status" value="1"/>
</dbReference>
<evidence type="ECO:0000256" key="1">
    <source>
        <dbReference type="ARBA" id="ARBA00008857"/>
    </source>
</evidence>
<dbReference type="InterPro" id="IPR038488">
    <property type="entry name" value="Integrase_DNA-bd_sf"/>
</dbReference>
<proteinExistence type="inferred from homology"/>
<keyword evidence="2" id="KW-0229">DNA integration</keyword>
<reference evidence="6 7" key="1">
    <citation type="submission" date="2012-04" db="EMBL/GenBank/DDBJ databases">
        <title>The Genome Sequence of Afipia clevelandensis ATCC 49720.</title>
        <authorList>
            <consortium name="The Broad Institute Genome Sequencing Platform"/>
            <person name="Earl A."/>
            <person name="Ward D."/>
            <person name="Feldgarden M."/>
            <person name="Gevers D."/>
            <person name="Huys G."/>
            <person name="Walker B."/>
            <person name="Young S.K."/>
            <person name="Zeng Q."/>
            <person name="Gargeya S."/>
            <person name="Fitzgerald M."/>
            <person name="Haas B."/>
            <person name="Abouelleil A."/>
            <person name="Alvarado L."/>
            <person name="Arachchi H.M."/>
            <person name="Berlin A."/>
            <person name="Chapman S.B."/>
            <person name="Goldberg J."/>
            <person name="Griggs A."/>
            <person name="Gujja S."/>
            <person name="Hansen M."/>
            <person name="Howarth C."/>
            <person name="Imamovic A."/>
            <person name="Larimer J."/>
            <person name="McCowen C."/>
            <person name="Montmayeur A."/>
            <person name="Murphy C."/>
            <person name="Neiman D."/>
            <person name="Pearson M."/>
            <person name="Priest M."/>
            <person name="Roberts A."/>
            <person name="Saif S."/>
            <person name="Shea T."/>
            <person name="Sisk P."/>
            <person name="Sykes S."/>
            <person name="Wortman J."/>
            <person name="Nusbaum C."/>
            <person name="Birren B."/>
        </authorList>
    </citation>
    <scope>NUCLEOTIDE SEQUENCE [LARGE SCALE GENOMIC DNA]</scope>
    <source>
        <strain evidence="6 7">ATCC 49720</strain>
    </source>
</reference>
<gene>
    <name evidence="6" type="ORF">HMPREF9696_00867</name>
</gene>
<comment type="similarity">
    <text evidence="1">Belongs to the 'phage' integrase family.</text>
</comment>
<dbReference type="InterPro" id="IPR025166">
    <property type="entry name" value="Integrase_DNA_bind_dom"/>
</dbReference>
<dbReference type="GO" id="GO:0006310">
    <property type="term" value="P:DNA recombination"/>
    <property type="evidence" value="ECO:0007669"/>
    <property type="project" value="UniProtKB-KW"/>
</dbReference>
<evidence type="ECO:0000313" key="7">
    <source>
        <dbReference type="Proteomes" id="UP000001095"/>
    </source>
</evidence>
<dbReference type="OrthoDB" id="7615137at2"/>
<dbReference type="Gene3D" id="1.10.443.10">
    <property type="entry name" value="Intergrase catalytic core"/>
    <property type="match status" value="1"/>
</dbReference>
<dbReference type="Gene3D" id="3.30.160.390">
    <property type="entry name" value="Integrase, DNA-binding domain"/>
    <property type="match status" value="1"/>
</dbReference>
<dbReference type="PANTHER" id="PTHR30629">
    <property type="entry name" value="PROPHAGE INTEGRASE"/>
    <property type="match status" value="1"/>
</dbReference>
<dbReference type="CDD" id="cd00801">
    <property type="entry name" value="INT_P4_C"/>
    <property type="match status" value="1"/>
</dbReference>
<dbReference type="InterPro" id="IPR050808">
    <property type="entry name" value="Phage_Integrase"/>
</dbReference>
<dbReference type="InterPro" id="IPR011010">
    <property type="entry name" value="DNA_brk_join_enz"/>
</dbReference>
<dbReference type="HOGENOM" id="CLU_027562_0_4_5"/>
<feature type="domain" description="Tyr recombinase" evidence="5">
    <location>
        <begin position="220"/>
        <end position="405"/>
    </location>
</feature>
<dbReference type="PROSITE" id="PS51898">
    <property type="entry name" value="TYR_RECOMBINASE"/>
    <property type="match status" value="1"/>
</dbReference>
<dbReference type="GO" id="GO:0015074">
    <property type="term" value="P:DNA integration"/>
    <property type="evidence" value="ECO:0007669"/>
    <property type="project" value="UniProtKB-KW"/>
</dbReference>
<dbReference type="GO" id="GO:0003677">
    <property type="term" value="F:DNA binding"/>
    <property type="evidence" value="ECO:0007669"/>
    <property type="project" value="UniProtKB-KW"/>
</dbReference>
<dbReference type="Gene3D" id="1.10.150.130">
    <property type="match status" value="1"/>
</dbReference>
<keyword evidence="3" id="KW-0238">DNA-binding</keyword>
<name>K8PFU5_9BRAD</name>
<dbReference type="EMBL" id="AGWY01000003">
    <property type="protein sequence ID" value="EKS40416.1"/>
    <property type="molecule type" value="Genomic_DNA"/>
</dbReference>
<dbReference type="SUPFAM" id="SSF56349">
    <property type="entry name" value="DNA breaking-rejoining enzymes"/>
    <property type="match status" value="1"/>
</dbReference>
<organism evidence="6 7">
    <name type="scientific">Afipia clevelandensis ATCC 49720</name>
    <dbReference type="NCBI Taxonomy" id="883079"/>
    <lineage>
        <taxon>Bacteria</taxon>
        <taxon>Pseudomonadati</taxon>
        <taxon>Pseudomonadota</taxon>
        <taxon>Alphaproteobacteria</taxon>
        <taxon>Hyphomicrobiales</taxon>
        <taxon>Nitrobacteraceae</taxon>
        <taxon>Afipia</taxon>
    </lineage>
</organism>
<dbReference type="InterPro" id="IPR013762">
    <property type="entry name" value="Integrase-like_cat_sf"/>
</dbReference>
<dbReference type="PANTHER" id="PTHR30629:SF2">
    <property type="entry name" value="PROPHAGE INTEGRASE INTS-RELATED"/>
    <property type="match status" value="1"/>
</dbReference>
<dbReference type="PATRIC" id="fig|883079.3.peg.887"/>